<evidence type="ECO:0000259" key="4">
    <source>
        <dbReference type="PROSITE" id="PS50081"/>
    </source>
</evidence>
<name>A0A8H5LI31_9AGAR</name>
<evidence type="ECO:0000313" key="5">
    <source>
        <dbReference type="EMBL" id="KAF5358295.1"/>
    </source>
</evidence>
<dbReference type="InterPro" id="IPR002219">
    <property type="entry name" value="PKC_DAG/PE"/>
</dbReference>
<evidence type="ECO:0000256" key="1">
    <source>
        <dbReference type="ARBA" id="ARBA00022723"/>
    </source>
</evidence>
<dbReference type="OrthoDB" id="6270916at2759"/>
<dbReference type="CDD" id="cd00029">
    <property type="entry name" value="C1"/>
    <property type="match status" value="1"/>
</dbReference>
<keyword evidence="2" id="KW-0862">Zinc</keyword>
<feature type="domain" description="Phorbol-ester/DAG-type" evidence="4">
    <location>
        <begin position="583"/>
        <end position="634"/>
    </location>
</feature>
<protein>
    <recommendedName>
        <fullName evidence="4">Phorbol-ester/DAG-type domain-containing protein</fullName>
    </recommendedName>
</protein>
<dbReference type="SMART" id="SM00109">
    <property type="entry name" value="C1"/>
    <property type="match status" value="2"/>
</dbReference>
<sequence length="2300" mass="258649">MSFGRPPLPRIETEQPSSPLQDLRFSLDTTSPFTPVTSQVPGFPSFRLSVSTNDENPQDQVLEGLKPVKNRARDEGRKLLALVLTQLRDRLMPPSVSDAVGTLPDENNHGWTFRNAVKAQLGKLDRGQLASEDSDDDGQDYSTDATFKLMVQLQEILVTSLEQRWDIFNDSGLADKPVLSSDDDNRPSISPFRRSRTSFNSGGRKSRSPSPSRRNQVFASELLTLCISVLASVITEDCRFQTNSPRPFCPPNALQALTLNVAQVLLHINTSDPRTVSQIGLALIPAFSSFSREMYPRLISFFNQGIIRNSLSDLRRLQGVVVKQSMIESSVDHPIVSIHVVEEPEVKSQDNQNPLWVPWTSAGKTLKVQSTNAPAQPMPIYYLSSLIPPLLGCALDNIDLETLDEKGIVSIQFLQDLFQTIIDLKVDAYLDLLQVISYHTPKARKFAAFLLASCWPQSVGHVLISQPPNSDLFHFPQFFDKEFERHQFFPWYFLHRHNWFSPGDSSQHDCSVCRKAIHGFGLLCPYCTCAVHFDCYDYPGGSTVVQYANASDPHVQRVAMFRFSYILSPPTNLQGAIVVNGRHHQFQRINLFTLSLCSTCQQPLWGCTSQAFLCTTCSLVVHPHCLDVATPQSCGLTAVDSNTLTISFSELRTSCFEHYRDILVLTREQLAEKSYEEISVFRDILSTQLQILNQGLLLGTLLVAHKGKSAETGRLGTKEFKLHHTIKWCEDLLGSDCLYASPVMEEYLQENDLLRRDHSMLYTWSSLVYVAASMKSPSTALGLSNSASSDFLNVTQAELHPEHPMEEVPHPFDMVSLSHMRDVLGHELRIYSDAAAFGLLSHLHQLAFFSLKGEGTFSDLQTMQKNKNESCSFPLPLGLDLSIDVETLVSAIEACLSDVDLYVNEFGFLLLTRRMWPDGLMSDYALKRLARSVFTWIINEENHLALILRDYLGKNRPLPGLASNLLDQWPPIYHERPLHNKSLQNSGDYLASRQALLNRYARRWSLALHNQDVNLYGGSVFETCDELADHAEGMTTWSLGNQLATEKSRSVHCERVLHHILQLSQARVLFSVSDNIYLRWLELAHTYGILEKNATSSTLLRLFPRDSDYRATSTLIISASGEQVERSAGLETDPWQVIVNVTRSSQSNIDTGLSWLNLLSRSGIEVPLDIYTHFISGLGAIQNPLKGVNLFIETMLASLWLRPHGRHRYQRLLADFHLSLLPALHRALNEPGERQVVFMIIRNTLASCLLLYGCERSYLLSTGLVEEQLVANLPSRRKIAKEAVSVDPVTIDPAILKSIEEHLKVRMDDVTRMLAQFMHAFFTSSSYIESHEMDNFILRNETILSRWQVAWRFYDVQVPEVAKIRTLVLLRVLSVAPEGFQDILEQRFSHTQGWERRVRSATRLFRVVQDVCNPGFDIDGRQWKSSIVEVFQSFFSLLWSDPKEEIRLIAKSHCSSLLPAHFEALTSCFDETMTRAPFIDRVRLILFLTRLRVHFPRWQVLSWKAILEVFAEHSEHHQNVFVDSGGVRNNDLVAESDPELARLNVSLVTLTLDMLSDGVNADGLTLIKIKAQLVRIFGFQNVSMVPAGANGRAFHLAYGEVSFIPELAYPCIGSLISVLDSYHKVELPTPTITTILHDDEKEVEVLIGTAFADIPLSILATYDGILLLPVLVIKHLLEAVHVIVYKHDFESRTLSVFSGQAFRKAIIKILDLLEADIPHEVRQVAFSTIQAFFKRATTLTSSLILSTVEKVLGLQPTRPDQLSQDSLVEQGCLFVGDVFEKYCKSGLFINLLKRPLKKKFFFALKHALSCPKDSTSTLKDDLLWDTLMRLQETEIMSSQDFLSNLQTFVDVIHHEHYNADTMSLFGKQLASCAQRMSDGSGTSVDASPLFMIPAILLRHNKATSKDLLLYLDTLVRIVLTRLQVDSKSLSQLLVTTVGLRRKNQPQDPTSIVNTITPTVLEILSDGLRLKTRLQANTLQSILEALVEAQISPGVTPVTLHSQSFVDLVEGGSYWLDHYLWAEGQTEKDFYASLAVARMIFQAMSYDASVLQRISDGTERHGRPQLRSMRAWNVLAIAALSDGAETFWATQLFKQLKAFSATYFNVLSSHLKAGGLILDTASGDINQVDVAIKLWLMIARKSQDSCRYGEPVYDLVWNELWPPFGNIVNALEVEAQTGVSPVMAGFIATSISDLFLFIRTLRIPLSLQKSAQKTMLKRLQSLVRGDSNLAKASPLISRAIEGLAETPPEVPLETLVDRAAKVIVATEKIRLLESKREPVRLAGDRRVNVEKKATVDRLNWK</sequence>
<dbReference type="Gene3D" id="3.30.60.20">
    <property type="match status" value="1"/>
</dbReference>
<dbReference type="GO" id="GO:0046872">
    <property type="term" value="F:metal ion binding"/>
    <property type="evidence" value="ECO:0007669"/>
    <property type="project" value="UniProtKB-KW"/>
</dbReference>
<dbReference type="PROSITE" id="PS00479">
    <property type="entry name" value="ZF_DAG_PE_1"/>
    <property type="match status" value="1"/>
</dbReference>
<keyword evidence="1" id="KW-0479">Metal-binding</keyword>
<feature type="region of interest" description="Disordered" evidence="3">
    <location>
        <begin position="176"/>
        <end position="213"/>
    </location>
</feature>
<dbReference type="InterPro" id="IPR046349">
    <property type="entry name" value="C1-like_sf"/>
</dbReference>
<evidence type="ECO:0000256" key="2">
    <source>
        <dbReference type="ARBA" id="ARBA00022833"/>
    </source>
</evidence>
<comment type="caution">
    <text evidence="5">The sequence shown here is derived from an EMBL/GenBank/DDBJ whole genome shotgun (WGS) entry which is preliminary data.</text>
</comment>
<evidence type="ECO:0000256" key="3">
    <source>
        <dbReference type="SAM" id="MobiDB-lite"/>
    </source>
</evidence>
<gene>
    <name evidence="5" type="ORF">D9756_001552</name>
</gene>
<evidence type="ECO:0000313" key="6">
    <source>
        <dbReference type="Proteomes" id="UP000559027"/>
    </source>
</evidence>
<feature type="region of interest" description="Disordered" evidence="3">
    <location>
        <begin position="1"/>
        <end position="23"/>
    </location>
</feature>
<keyword evidence="6" id="KW-1185">Reference proteome</keyword>
<dbReference type="SUPFAM" id="SSF57889">
    <property type="entry name" value="Cysteine-rich domain"/>
    <property type="match status" value="1"/>
</dbReference>
<dbReference type="PROSITE" id="PS50081">
    <property type="entry name" value="ZF_DAG_PE_2"/>
    <property type="match status" value="1"/>
</dbReference>
<dbReference type="EMBL" id="JAACJO010000005">
    <property type="protein sequence ID" value="KAF5358295.1"/>
    <property type="molecule type" value="Genomic_DNA"/>
</dbReference>
<dbReference type="Pfam" id="PF00130">
    <property type="entry name" value="C1_1"/>
    <property type="match status" value="1"/>
</dbReference>
<organism evidence="5 6">
    <name type="scientific">Leucocoprinus leucothites</name>
    <dbReference type="NCBI Taxonomy" id="201217"/>
    <lineage>
        <taxon>Eukaryota</taxon>
        <taxon>Fungi</taxon>
        <taxon>Dikarya</taxon>
        <taxon>Basidiomycota</taxon>
        <taxon>Agaricomycotina</taxon>
        <taxon>Agaricomycetes</taxon>
        <taxon>Agaricomycetidae</taxon>
        <taxon>Agaricales</taxon>
        <taxon>Agaricineae</taxon>
        <taxon>Agaricaceae</taxon>
        <taxon>Leucocoprinus</taxon>
    </lineage>
</organism>
<dbReference type="Proteomes" id="UP000559027">
    <property type="component" value="Unassembled WGS sequence"/>
</dbReference>
<reference evidence="5 6" key="1">
    <citation type="journal article" date="2020" name="ISME J.">
        <title>Uncovering the hidden diversity of litter-decomposition mechanisms in mushroom-forming fungi.</title>
        <authorList>
            <person name="Floudas D."/>
            <person name="Bentzer J."/>
            <person name="Ahren D."/>
            <person name="Johansson T."/>
            <person name="Persson P."/>
            <person name="Tunlid A."/>
        </authorList>
    </citation>
    <scope>NUCLEOTIDE SEQUENCE [LARGE SCALE GENOMIC DNA]</scope>
    <source>
        <strain evidence="5 6">CBS 146.42</strain>
    </source>
</reference>
<dbReference type="CDD" id="cd15489">
    <property type="entry name" value="PHD_SF"/>
    <property type="match status" value="1"/>
</dbReference>
<proteinExistence type="predicted"/>
<accession>A0A8H5LI31</accession>